<dbReference type="Pfam" id="PF00702">
    <property type="entry name" value="Hydrolase"/>
    <property type="match status" value="1"/>
</dbReference>
<evidence type="ECO:0000313" key="5">
    <source>
        <dbReference type="EMBL" id="EMA52784.1"/>
    </source>
</evidence>
<evidence type="ECO:0000313" key="6">
    <source>
        <dbReference type="Proteomes" id="UP000011625"/>
    </source>
</evidence>
<dbReference type="Proteomes" id="UP000011625">
    <property type="component" value="Unassembled WGS sequence"/>
</dbReference>
<organism evidence="5 6">
    <name type="scientific">Halococcus salifodinae DSM 8989</name>
    <dbReference type="NCBI Taxonomy" id="1227456"/>
    <lineage>
        <taxon>Archaea</taxon>
        <taxon>Methanobacteriati</taxon>
        <taxon>Methanobacteriota</taxon>
        <taxon>Stenosarchaea group</taxon>
        <taxon>Halobacteria</taxon>
        <taxon>Halobacteriales</taxon>
        <taxon>Halococcaceae</taxon>
        <taxon>Halococcus</taxon>
    </lineage>
</organism>
<reference evidence="5 6" key="1">
    <citation type="journal article" date="2014" name="PLoS Genet.">
        <title>Phylogenetically driven sequencing of extremely halophilic archaea reveals strategies for static and dynamic osmo-response.</title>
        <authorList>
            <person name="Becker E.A."/>
            <person name="Seitzer P.M."/>
            <person name="Tritt A."/>
            <person name="Larsen D."/>
            <person name="Krusor M."/>
            <person name="Yao A.I."/>
            <person name="Wu D."/>
            <person name="Madern D."/>
            <person name="Eisen J.A."/>
            <person name="Darling A.E."/>
            <person name="Facciotti M.T."/>
        </authorList>
    </citation>
    <scope>NUCLEOTIDE SEQUENCE [LARGE SCALE GENOMIC DNA]</scope>
    <source>
        <strain evidence="5 6">DSM 8989</strain>
    </source>
</reference>
<keyword evidence="4" id="KW-0460">Magnesium</keyword>
<dbReference type="STRING" id="1227456.C450_09963"/>
<dbReference type="PANTHER" id="PTHR46470:SF4">
    <property type="entry name" value="5-AMINO-6-(5-PHOSPHO-D-RIBITYLAMINO)URACIL PHOSPHATASE YIGB"/>
    <property type="match status" value="1"/>
</dbReference>
<dbReference type="PATRIC" id="fig|1227456.3.peg.2014"/>
<dbReference type="EMBL" id="AOME01000053">
    <property type="protein sequence ID" value="EMA52784.1"/>
    <property type="molecule type" value="Genomic_DNA"/>
</dbReference>
<dbReference type="RefSeq" id="WP_005043092.1">
    <property type="nucleotide sequence ID" value="NZ_AOME01000053.1"/>
</dbReference>
<keyword evidence="3 5" id="KW-0378">Hydrolase</keyword>
<dbReference type="SUPFAM" id="SSF56784">
    <property type="entry name" value="HAD-like"/>
    <property type="match status" value="1"/>
</dbReference>
<dbReference type="GO" id="GO:0016787">
    <property type="term" value="F:hydrolase activity"/>
    <property type="evidence" value="ECO:0007669"/>
    <property type="project" value="UniProtKB-KW"/>
</dbReference>
<evidence type="ECO:0000256" key="3">
    <source>
        <dbReference type="ARBA" id="ARBA00022801"/>
    </source>
</evidence>
<dbReference type="Gene3D" id="1.10.150.240">
    <property type="entry name" value="Putative phosphatase, domain 2"/>
    <property type="match status" value="1"/>
</dbReference>
<comment type="similarity">
    <text evidence="2">Belongs to the HAD-like hydrolase superfamily.</text>
</comment>
<name>M0N6M0_9EURY</name>
<dbReference type="NCBIfam" id="TIGR01549">
    <property type="entry name" value="HAD-SF-IA-v1"/>
    <property type="match status" value="1"/>
</dbReference>
<accession>M0N6M0</accession>
<dbReference type="InterPro" id="IPR006439">
    <property type="entry name" value="HAD-SF_hydro_IA"/>
</dbReference>
<dbReference type="InterPro" id="IPR023214">
    <property type="entry name" value="HAD_sf"/>
</dbReference>
<proteinExistence type="inferred from homology"/>
<dbReference type="InterPro" id="IPR036412">
    <property type="entry name" value="HAD-like_sf"/>
</dbReference>
<dbReference type="SFLD" id="SFLDG01129">
    <property type="entry name" value="C1.5:_HAD__Beta-PGM__Phosphata"/>
    <property type="match status" value="1"/>
</dbReference>
<keyword evidence="6" id="KW-1185">Reference proteome</keyword>
<dbReference type="GO" id="GO:0044281">
    <property type="term" value="P:small molecule metabolic process"/>
    <property type="evidence" value="ECO:0007669"/>
    <property type="project" value="UniProtKB-ARBA"/>
</dbReference>
<dbReference type="NCBIfam" id="TIGR01509">
    <property type="entry name" value="HAD-SF-IA-v3"/>
    <property type="match status" value="1"/>
</dbReference>
<evidence type="ECO:0000256" key="1">
    <source>
        <dbReference type="ARBA" id="ARBA00001946"/>
    </source>
</evidence>
<dbReference type="AlphaFoldDB" id="M0N6M0"/>
<sequence>MTDSHETRYEAVFWDIGGVLLDLGSVRAGHRAFVGALADEYDLDEATALETWRDELGTHFRERDGNVFRSARTGYERAIEGVVGHEVAEDDWLPAFERATREQLEPVSETVDTIHALDGRVHQGIVSDIDTWEAERLLAQFGVAAHLDAVTTSEEVGRTKPDGAMFATALEKAGIEPTQTLMIGDRYENDMVGASRAGIHTAAFGGSAADADPDDPVVDHRIRDPRDVLALVGVEKSE</sequence>
<evidence type="ECO:0000256" key="4">
    <source>
        <dbReference type="ARBA" id="ARBA00022842"/>
    </source>
</evidence>
<dbReference type="OrthoDB" id="27736at2157"/>
<dbReference type="Gene3D" id="3.40.50.1000">
    <property type="entry name" value="HAD superfamily/HAD-like"/>
    <property type="match status" value="1"/>
</dbReference>
<dbReference type="SFLD" id="SFLDS00003">
    <property type="entry name" value="Haloacid_Dehalogenase"/>
    <property type="match status" value="1"/>
</dbReference>
<protein>
    <submittedName>
        <fullName evidence="5">HAD-superfamily hydrolase, subfamily IA, variant 3</fullName>
    </submittedName>
</protein>
<comment type="cofactor">
    <cofactor evidence="1">
        <name>Mg(2+)</name>
        <dbReference type="ChEBI" id="CHEBI:18420"/>
    </cofactor>
</comment>
<comment type="caution">
    <text evidence="5">The sequence shown here is derived from an EMBL/GenBank/DDBJ whole genome shotgun (WGS) entry which is preliminary data.</text>
</comment>
<dbReference type="InterPro" id="IPR023198">
    <property type="entry name" value="PGP-like_dom2"/>
</dbReference>
<dbReference type="InterPro" id="IPR051400">
    <property type="entry name" value="HAD-like_hydrolase"/>
</dbReference>
<evidence type="ECO:0000256" key="2">
    <source>
        <dbReference type="ARBA" id="ARBA00007958"/>
    </source>
</evidence>
<gene>
    <name evidence="5" type="ORF">C450_09963</name>
</gene>
<dbReference type="PANTHER" id="PTHR46470">
    <property type="entry name" value="N-ACYLNEURAMINATE-9-PHOSPHATASE"/>
    <property type="match status" value="1"/>
</dbReference>